<keyword evidence="4" id="KW-1185">Reference proteome</keyword>
<comment type="caution">
    <text evidence="3">The sequence shown here is derived from an EMBL/GenBank/DDBJ whole genome shotgun (WGS) entry which is preliminary data.</text>
</comment>
<evidence type="ECO:0000313" key="4">
    <source>
        <dbReference type="Proteomes" id="UP001595075"/>
    </source>
</evidence>
<feature type="transmembrane region" description="Helical" evidence="2">
    <location>
        <begin position="51"/>
        <end position="74"/>
    </location>
</feature>
<gene>
    <name evidence="3" type="ORF">VTL71DRAFT_3482</name>
</gene>
<keyword evidence="2" id="KW-0812">Transmembrane</keyword>
<reference evidence="3 4" key="1">
    <citation type="journal article" date="2024" name="Commun. Biol.">
        <title>Comparative genomic analysis of thermophilic fungi reveals convergent evolutionary adaptations and gene losses.</title>
        <authorList>
            <person name="Steindorff A.S."/>
            <person name="Aguilar-Pontes M.V."/>
            <person name="Robinson A.J."/>
            <person name="Andreopoulos B."/>
            <person name="LaButti K."/>
            <person name="Kuo A."/>
            <person name="Mondo S."/>
            <person name="Riley R."/>
            <person name="Otillar R."/>
            <person name="Haridas S."/>
            <person name="Lipzen A."/>
            <person name="Grimwood J."/>
            <person name="Schmutz J."/>
            <person name="Clum A."/>
            <person name="Reid I.D."/>
            <person name="Moisan M.C."/>
            <person name="Butler G."/>
            <person name="Nguyen T.T.M."/>
            <person name="Dewar K."/>
            <person name="Conant G."/>
            <person name="Drula E."/>
            <person name="Henrissat B."/>
            <person name="Hansel C."/>
            <person name="Singer S."/>
            <person name="Hutchinson M.I."/>
            <person name="de Vries R.P."/>
            <person name="Natvig D.O."/>
            <person name="Powell A.J."/>
            <person name="Tsang A."/>
            <person name="Grigoriev I.V."/>
        </authorList>
    </citation>
    <scope>NUCLEOTIDE SEQUENCE [LARGE SCALE GENOMIC DNA]</scope>
    <source>
        <strain evidence="3 4">CBS 494.80</strain>
    </source>
</reference>
<keyword evidence="2" id="KW-1133">Transmembrane helix</keyword>
<dbReference type="Proteomes" id="UP001595075">
    <property type="component" value="Unassembled WGS sequence"/>
</dbReference>
<feature type="region of interest" description="Disordered" evidence="1">
    <location>
        <begin position="152"/>
        <end position="185"/>
    </location>
</feature>
<accession>A0ABR4C7A3</accession>
<protein>
    <submittedName>
        <fullName evidence="3">Uncharacterized protein</fullName>
    </submittedName>
</protein>
<dbReference type="EMBL" id="JAZHXI010000012">
    <property type="protein sequence ID" value="KAL2065812.1"/>
    <property type="molecule type" value="Genomic_DNA"/>
</dbReference>
<evidence type="ECO:0000256" key="2">
    <source>
        <dbReference type="SAM" id="Phobius"/>
    </source>
</evidence>
<feature type="region of interest" description="Disordered" evidence="1">
    <location>
        <begin position="11"/>
        <end position="39"/>
    </location>
</feature>
<evidence type="ECO:0000313" key="3">
    <source>
        <dbReference type="EMBL" id="KAL2065812.1"/>
    </source>
</evidence>
<feature type="compositionally biased region" description="Low complexity" evidence="1">
    <location>
        <begin position="15"/>
        <end position="32"/>
    </location>
</feature>
<proteinExistence type="predicted"/>
<name>A0ABR4C7A3_9HELO</name>
<organism evidence="3 4">
    <name type="scientific">Oculimacula yallundae</name>
    <dbReference type="NCBI Taxonomy" id="86028"/>
    <lineage>
        <taxon>Eukaryota</taxon>
        <taxon>Fungi</taxon>
        <taxon>Dikarya</taxon>
        <taxon>Ascomycota</taxon>
        <taxon>Pezizomycotina</taxon>
        <taxon>Leotiomycetes</taxon>
        <taxon>Helotiales</taxon>
        <taxon>Ploettnerulaceae</taxon>
        <taxon>Oculimacula</taxon>
    </lineage>
</organism>
<keyword evidence="2" id="KW-0472">Membrane</keyword>
<evidence type="ECO:0000256" key="1">
    <source>
        <dbReference type="SAM" id="MobiDB-lite"/>
    </source>
</evidence>
<sequence length="210" mass="22880">MILPRTTLFHNTPPSIITSSQAPAQAQAQAQPTPSPESWSFTTSLPVSYRVAIFLDASILLLTLAILLGAIIYLRNRKPAHLLPQNRNHNLSPLPNPKGRNRGGRDEEQTLLREGGDYFDESLRPVPQMGEILKVGGERVIAGIVRSKGEKKKKGHVRWTDSVQGGEGFGESGNGHGMGKRGEDSKCNCKGWRHPGCGPIEGRAGRIKGY</sequence>
<feature type="region of interest" description="Disordered" evidence="1">
    <location>
        <begin position="83"/>
        <end position="106"/>
    </location>
</feature>
<feature type="compositionally biased region" description="Gly residues" evidence="1">
    <location>
        <begin position="165"/>
        <end position="177"/>
    </location>
</feature>